<organism evidence="1 2">
    <name type="scientific">Marasmius crinis-equi</name>
    <dbReference type="NCBI Taxonomy" id="585013"/>
    <lineage>
        <taxon>Eukaryota</taxon>
        <taxon>Fungi</taxon>
        <taxon>Dikarya</taxon>
        <taxon>Basidiomycota</taxon>
        <taxon>Agaricomycotina</taxon>
        <taxon>Agaricomycetes</taxon>
        <taxon>Agaricomycetidae</taxon>
        <taxon>Agaricales</taxon>
        <taxon>Marasmiineae</taxon>
        <taxon>Marasmiaceae</taxon>
        <taxon>Marasmius</taxon>
    </lineage>
</organism>
<sequence>GAINKLKAFHREFDYEVEKLVKPPALISNAESITVYFGALAEPFQSEIRRHLTDKLIRERDRGVIRRKDDPWLLHEVQQVALLLSEVMVGDAYTTTATISFQ</sequence>
<proteinExistence type="predicted"/>
<gene>
    <name evidence="1" type="ORF">V5O48_019433</name>
</gene>
<evidence type="ECO:0000313" key="1">
    <source>
        <dbReference type="EMBL" id="KAL0562651.1"/>
    </source>
</evidence>
<name>A0ABR3EIH0_9AGAR</name>
<protein>
    <recommendedName>
        <fullName evidence="3">Cytochrome P450</fullName>
    </recommendedName>
</protein>
<reference evidence="1 2" key="1">
    <citation type="submission" date="2024-02" db="EMBL/GenBank/DDBJ databases">
        <title>A draft genome for the cacao thread blight pathogen Marasmius crinis-equi.</title>
        <authorList>
            <person name="Cohen S.P."/>
            <person name="Baruah I.K."/>
            <person name="Amoako-Attah I."/>
            <person name="Bukari Y."/>
            <person name="Meinhardt L.W."/>
            <person name="Bailey B.A."/>
        </authorList>
    </citation>
    <scope>NUCLEOTIDE SEQUENCE [LARGE SCALE GENOMIC DNA]</scope>
    <source>
        <strain evidence="1 2">GH-76</strain>
    </source>
</reference>
<keyword evidence="2" id="KW-1185">Reference proteome</keyword>
<evidence type="ECO:0008006" key="3">
    <source>
        <dbReference type="Google" id="ProtNLM"/>
    </source>
</evidence>
<evidence type="ECO:0000313" key="2">
    <source>
        <dbReference type="Proteomes" id="UP001465976"/>
    </source>
</evidence>
<dbReference type="EMBL" id="JBAHYK010004904">
    <property type="protein sequence ID" value="KAL0562651.1"/>
    <property type="molecule type" value="Genomic_DNA"/>
</dbReference>
<feature type="non-terminal residue" evidence="1">
    <location>
        <position position="1"/>
    </location>
</feature>
<dbReference type="Proteomes" id="UP001465976">
    <property type="component" value="Unassembled WGS sequence"/>
</dbReference>
<accession>A0ABR3EIH0</accession>
<comment type="caution">
    <text evidence="1">The sequence shown here is derived from an EMBL/GenBank/DDBJ whole genome shotgun (WGS) entry which is preliminary data.</text>
</comment>